<evidence type="ECO:0000256" key="2">
    <source>
        <dbReference type="ARBA" id="ARBA00022884"/>
    </source>
</evidence>
<dbReference type="EMBL" id="MFGA01000006">
    <property type="protein sequence ID" value="OGF21405.1"/>
    <property type="molecule type" value="Genomic_DNA"/>
</dbReference>
<evidence type="ECO:0000256" key="1">
    <source>
        <dbReference type="ARBA" id="ARBA00022730"/>
    </source>
</evidence>
<dbReference type="Proteomes" id="UP000177407">
    <property type="component" value="Unassembled WGS sequence"/>
</dbReference>
<dbReference type="SUPFAM" id="SSF46992">
    <property type="entry name" value="Ribosomal protein S20"/>
    <property type="match status" value="1"/>
</dbReference>
<comment type="caution">
    <text evidence="8">The sequence shown here is derived from an EMBL/GenBank/DDBJ whole genome shotgun (WGS) entry which is preliminary data.</text>
</comment>
<evidence type="ECO:0000256" key="7">
    <source>
        <dbReference type="SAM" id="MobiDB-lite"/>
    </source>
</evidence>
<dbReference type="GO" id="GO:0003735">
    <property type="term" value="F:structural constituent of ribosome"/>
    <property type="evidence" value="ECO:0007669"/>
    <property type="project" value="InterPro"/>
</dbReference>
<dbReference type="InterPro" id="IPR002583">
    <property type="entry name" value="Ribosomal_bS20"/>
</dbReference>
<proteinExistence type="inferred from homology"/>
<evidence type="ECO:0000313" key="9">
    <source>
        <dbReference type="Proteomes" id="UP000177407"/>
    </source>
</evidence>
<gene>
    <name evidence="6" type="primary">rpsT</name>
    <name evidence="8" type="ORF">A2257_00405</name>
</gene>
<keyword evidence="1 6" id="KW-0699">rRNA-binding</keyword>
<dbReference type="GO" id="GO:0006412">
    <property type="term" value="P:translation"/>
    <property type="evidence" value="ECO:0007669"/>
    <property type="project" value="UniProtKB-UniRule"/>
</dbReference>
<dbReference type="NCBIfam" id="TIGR00029">
    <property type="entry name" value="S20"/>
    <property type="match status" value="1"/>
</dbReference>
<dbReference type="InterPro" id="IPR036510">
    <property type="entry name" value="Ribosomal_bS20_sf"/>
</dbReference>
<protein>
    <recommendedName>
        <fullName evidence="5 6">Small ribosomal subunit protein bS20</fullName>
    </recommendedName>
</protein>
<keyword evidence="4 6" id="KW-0687">Ribonucleoprotein</keyword>
<comment type="function">
    <text evidence="6">Binds directly to 16S ribosomal RNA.</text>
</comment>
<dbReference type="HAMAP" id="MF_00500">
    <property type="entry name" value="Ribosomal_bS20"/>
    <property type="match status" value="1"/>
</dbReference>
<keyword evidence="2 6" id="KW-0694">RNA-binding</keyword>
<evidence type="ECO:0000256" key="5">
    <source>
        <dbReference type="ARBA" id="ARBA00035136"/>
    </source>
</evidence>
<dbReference type="AlphaFoldDB" id="A0A1F5S3Z3"/>
<dbReference type="GO" id="GO:0019843">
    <property type="term" value="F:rRNA binding"/>
    <property type="evidence" value="ECO:0007669"/>
    <property type="project" value="UniProtKB-UniRule"/>
</dbReference>
<sequence length="88" mass="10039">MPIKKAGFKAVRQSKKSTARNSRVKEQLKKSIKISRRMVDDKKADEAKAEILKTVRMIDKASSRGILKKNTAARKKSRLMKKLKGLEK</sequence>
<evidence type="ECO:0000256" key="4">
    <source>
        <dbReference type="ARBA" id="ARBA00023274"/>
    </source>
</evidence>
<name>A0A1F5S3Z3_9BACT</name>
<feature type="region of interest" description="Disordered" evidence="7">
    <location>
        <begin position="1"/>
        <end position="28"/>
    </location>
</feature>
<keyword evidence="3 6" id="KW-0689">Ribosomal protein</keyword>
<dbReference type="Gene3D" id="1.20.58.110">
    <property type="entry name" value="Ribosomal protein S20"/>
    <property type="match status" value="1"/>
</dbReference>
<comment type="similarity">
    <text evidence="6">Belongs to the bacterial ribosomal protein bS20 family.</text>
</comment>
<dbReference type="Pfam" id="PF01649">
    <property type="entry name" value="Ribosomal_S20p"/>
    <property type="match status" value="1"/>
</dbReference>
<evidence type="ECO:0000256" key="6">
    <source>
        <dbReference type="HAMAP-Rule" id="MF_00500"/>
    </source>
</evidence>
<dbReference type="GO" id="GO:0005840">
    <property type="term" value="C:ribosome"/>
    <property type="evidence" value="ECO:0007669"/>
    <property type="project" value="UniProtKB-KW"/>
</dbReference>
<reference evidence="8 9" key="1">
    <citation type="journal article" date="2016" name="Nat. Commun.">
        <title>Thousands of microbial genomes shed light on interconnected biogeochemical processes in an aquifer system.</title>
        <authorList>
            <person name="Anantharaman K."/>
            <person name="Brown C.T."/>
            <person name="Hug L.A."/>
            <person name="Sharon I."/>
            <person name="Castelle C.J."/>
            <person name="Probst A.J."/>
            <person name="Thomas B.C."/>
            <person name="Singh A."/>
            <person name="Wilkins M.J."/>
            <person name="Karaoz U."/>
            <person name="Brodie E.L."/>
            <person name="Williams K.H."/>
            <person name="Hubbard S.S."/>
            <person name="Banfield J.F."/>
        </authorList>
    </citation>
    <scope>NUCLEOTIDE SEQUENCE [LARGE SCALE GENOMIC DNA]</scope>
</reference>
<organism evidence="8 9">
    <name type="scientific">Candidatus Falkowbacteria bacterium RIFOXYA2_FULL_38_12</name>
    <dbReference type="NCBI Taxonomy" id="1797993"/>
    <lineage>
        <taxon>Bacteria</taxon>
        <taxon>Candidatus Falkowiibacteriota</taxon>
    </lineage>
</organism>
<dbReference type="GO" id="GO:1990904">
    <property type="term" value="C:ribonucleoprotein complex"/>
    <property type="evidence" value="ECO:0007669"/>
    <property type="project" value="UniProtKB-KW"/>
</dbReference>
<evidence type="ECO:0000313" key="8">
    <source>
        <dbReference type="EMBL" id="OGF21405.1"/>
    </source>
</evidence>
<accession>A0A1F5S3Z3</accession>
<evidence type="ECO:0000256" key="3">
    <source>
        <dbReference type="ARBA" id="ARBA00022980"/>
    </source>
</evidence>